<comment type="subcellular location">
    <subcellularLocation>
        <location evidence="1">Secreted</location>
    </subcellularLocation>
</comment>
<dbReference type="CTD" id="83854"/>
<reference evidence="8" key="1">
    <citation type="submission" date="2025-08" db="UniProtKB">
        <authorList>
            <consortium name="Ensembl"/>
        </authorList>
    </citation>
    <scope>IDENTIFICATION</scope>
</reference>
<dbReference type="GeneID" id="111527735"/>
<keyword evidence="5" id="KW-0175">Coiled coil</keyword>
<dbReference type="PANTHER" id="PTHR47221:SF5">
    <property type="entry name" value="FIBRINOGEN C-TERMINAL DOMAIN-CONTAINING PROTEIN"/>
    <property type="match status" value="1"/>
</dbReference>
<dbReference type="GO" id="GO:0070527">
    <property type="term" value="P:platelet aggregation"/>
    <property type="evidence" value="ECO:0007669"/>
    <property type="project" value="TreeGrafter"/>
</dbReference>
<dbReference type="InterPro" id="IPR037579">
    <property type="entry name" value="FIB_ANG-like"/>
</dbReference>
<evidence type="ECO:0000313" key="8">
    <source>
        <dbReference type="Ensembl" id="ENSPTEP00000034568.1"/>
    </source>
</evidence>
<keyword evidence="3" id="KW-1015">Disulfide bond</keyword>
<keyword evidence="9" id="KW-1185">Reference proteome</keyword>
<dbReference type="Gene3D" id="3.90.215.10">
    <property type="entry name" value="Gamma Fibrinogen, chain A, domain 1"/>
    <property type="match status" value="1"/>
</dbReference>
<gene>
    <name evidence="8" type="primary">ANGPTL6</name>
</gene>
<evidence type="ECO:0000256" key="2">
    <source>
        <dbReference type="ARBA" id="ARBA00022525"/>
    </source>
</evidence>
<dbReference type="SMART" id="SM00186">
    <property type="entry name" value="FBG"/>
    <property type="match status" value="1"/>
</dbReference>
<dbReference type="GO" id="GO:0072377">
    <property type="term" value="P:blood coagulation, common pathway"/>
    <property type="evidence" value="ECO:0007669"/>
    <property type="project" value="TreeGrafter"/>
</dbReference>
<dbReference type="GO" id="GO:0034116">
    <property type="term" value="P:positive regulation of heterotypic cell-cell adhesion"/>
    <property type="evidence" value="ECO:0007669"/>
    <property type="project" value="TreeGrafter"/>
</dbReference>
<name>A0A8C9LWL4_9PRIM</name>
<dbReference type="InterPro" id="IPR014716">
    <property type="entry name" value="Fibrinogen_a/b/g_C_1"/>
</dbReference>
<keyword evidence="4" id="KW-0325">Glycoprotein</keyword>
<dbReference type="CDD" id="cd00087">
    <property type="entry name" value="FReD"/>
    <property type="match status" value="1"/>
</dbReference>
<evidence type="ECO:0000256" key="6">
    <source>
        <dbReference type="SAM" id="MobiDB-lite"/>
    </source>
</evidence>
<dbReference type="InterPro" id="IPR020837">
    <property type="entry name" value="Fibrinogen_CS"/>
</dbReference>
<dbReference type="AlphaFoldDB" id="A0A8C9LWL4"/>
<evidence type="ECO:0000256" key="3">
    <source>
        <dbReference type="ARBA" id="ARBA00023157"/>
    </source>
</evidence>
<accession>A0A8C9LWL4</accession>
<evidence type="ECO:0000256" key="5">
    <source>
        <dbReference type="SAM" id="Coils"/>
    </source>
</evidence>
<evidence type="ECO:0000313" key="9">
    <source>
        <dbReference type="Proteomes" id="UP000694416"/>
    </source>
</evidence>
<dbReference type="SUPFAM" id="SSF56496">
    <property type="entry name" value="Fibrinogen C-terminal domain-like"/>
    <property type="match status" value="1"/>
</dbReference>
<dbReference type="GO" id="GO:0030674">
    <property type="term" value="F:protein-macromolecule adaptor activity"/>
    <property type="evidence" value="ECO:0007669"/>
    <property type="project" value="TreeGrafter"/>
</dbReference>
<sequence length="658" mass="71235">METKEVSFLCVWSHSCFFSSACLCVSPSPRLSLSLPSPYVSPISICPTLSSSAPLCDFRSSLPLYCQWGSQKGLRVGGRGAQCGGPSPGPEPSLAASLRSETTISSFNPGVHSSYSGAQDGADRGKEAALTACGWSSVGPSDRSQTLGLGSAGLYLRGPTGPSALPWTSCVFCELRWIQGLGRERSAAMGRPWLRALQLLLLLGASWAREGAPRCTYTFVLPPQKFTGAVCWSGPTSTRAAPEAANASELAALRMRVGRHEELLHELQRLAAADGAVAGEVRALRKESRGLSARLGQLRAQLQHEAGPGAGPGADPGADPAAALALLGERVLNASAEAQRAAARFHQLDVKFRELAQLVTQQSSLIARLERLCPGGAGGQQQVLPPPPLVPVVPVRLVGSTNDTSRTLDPVPEPQRDQTQRQQEPLGSPIPAGQPAVPTKPVGPWQDCAEARQAGHEQSGVYELRVGRHVVSAWCEQQLEGGGWTVIQRRQDGSVNFFTTWQHYKAGFGRPDGEYWLGLEPVYQLTSRGDHELLVLLEDWGGRGARAHYDGFSLEPESDHYRLRLGQYHGDAGDSLSWHNDKPFSTVDRDRDSYSGNCALYQRGGWWYHACAHSNLNGVWHHGGHYRSRYQDGVYWAEFRGGAYSLRKAAMLIRPLKL</sequence>
<dbReference type="InterPro" id="IPR036056">
    <property type="entry name" value="Fibrinogen-like_C"/>
</dbReference>
<evidence type="ECO:0000259" key="7">
    <source>
        <dbReference type="PROSITE" id="PS51406"/>
    </source>
</evidence>
<evidence type="ECO:0000256" key="1">
    <source>
        <dbReference type="ARBA" id="ARBA00004613"/>
    </source>
</evidence>
<dbReference type="Proteomes" id="UP000694416">
    <property type="component" value="Unplaced"/>
</dbReference>
<dbReference type="InterPro" id="IPR002181">
    <property type="entry name" value="Fibrinogen_a/b/g_C_dom"/>
</dbReference>
<dbReference type="GO" id="GO:0005577">
    <property type="term" value="C:fibrinogen complex"/>
    <property type="evidence" value="ECO:0007669"/>
    <property type="project" value="TreeGrafter"/>
</dbReference>
<dbReference type="Ensembl" id="ENSPTET00000047162.1">
    <property type="protein sequence ID" value="ENSPTEP00000034568.1"/>
    <property type="gene ID" value="ENSPTEG00000032787.1"/>
</dbReference>
<proteinExistence type="predicted"/>
<keyword evidence="2" id="KW-0964">Secreted</keyword>
<dbReference type="PROSITE" id="PS51257">
    <property type="entry name" value="PROKAR_LIPOPROTEIN"/>
    <property type="match status" value="1"/>
</dbReference>
<dbReference type="PROSITE" id="PS51406">
    <property type="entry name" value="FIBRINOGEN_C_2"/>
    <property type="match status" value="1"/>
</dbReference>
<feature type="region of interest" description="Disordered" evidence="6">
    <location>
        <begin position="400"/>
        <end position="440"/>
    </location>
</feature>
<protein>
    <submittedName>
        <fullName evidence="8">Angiopoietin like 6</fullName>
    </submittedName>
</protein>
<feature type="domain" description="Fibrinogen C-terminal" evidence="7">
    <location>
        <begin position="439"/>
        <end position="657"/>
    </location>
</feature>
<organism evidence="8 9">
    <name type="scientific">Piliocolobus tephrosceles</name>
    <name type="common">Ugandan red Colobus</name>
    <dbReference type="NCBI Taxonomy" id="591936"/>
    <lineage>
        <taxon>Eukaryota</taxon>
        <taxon>Metazoa</taxon>
        <taxon>Chordata</taxon>
        <taxon>Craniata</taxon>
        <taxon>Vertebrata</taxon>
        <taxon>Euteleostomi</taxon>
        <taxon>Mammalia</taxon>
        <taxon>Eutheria</taxon>
        <taxon>Euarchontoglires</taxon>
        <taxon>Primates</taxon>
        <taxon>Haplorrhini</taxon>
        <taxon>Catarrhini</taxon>
        <taxon>Cercopithecidae</taxon>
        <taxon>Colobinae</taxon>
        <taxon>Piliocolobus</taxon>
    </lineage>
</organism>
<dbReference type="RefSeq" id="XP_023049959.2">
    <property type="nucleotide sequence ID" value="XM_023194191.3"/>
</dbReference>
<feature type="coiled-coil region" evidence="5">
    <location>
        <begin position="250"/>
        <end position="301"/>
    </location>
</feature>
<dbReference type="GO" id="GO:0005201">
    <property type="term" value="F:extracellular matrix structural constituent"/>
    <property type="evidence" value="ECO:0007669"/>
    <property type="project" value="TreeGrafter"/>
</dbReference>
<dbReference type="PROSITE" id="PS00514">
    <property type="entry name" value="FIBRINOGEN_C_1"/>
    <property type="match status" value="1"/>
</dbReference>
<dbReference type="FunFam" id="3.90.215.10:FF:000001">
    <property type="entry name" value="Tenascin isoform 1"/>
    <property type="match status" value="1"/>
</dbReference>
<dbReference type="GO" id="GO:0042730">
    <property type="term" value="P:fibrinolysis"/>
    <property type="evidence" value="ECO:0007669"/>
    <property type="project" value="TreeGrafter"/>
</dbReference>
<dbReference type="PANTHER" id="PTHR47221">
    <property type="entry name" value="FIBRINOGEN ALPHA CHAIN"/>
    <property type="match status" value="1"/>
</dbReference>
<dbReference type="KEGG" id="pteh:111527735"/>
<evidence type="ECO:0000256" key="4">
    <source>
        <dbReference type="ARBA" id="ARBA00023180"/>
    </source>
</evidence>
<reference evidence="8" key="2">
    <citation type="submission" date="2025-09" db="UniProtKB">
        <authorList>
            <consortium name="Ensembl"/>
        </authorList>
    </citation>
    <scope>IDENTIFICATION</scope>
</reference>
<dbReference type="Pfam" id="PF00147">
    <property type="entry name" value="Fibrinogen_C"/>
    <property type="match status" value="1"/>
</dbReference>